<feature type="domain" description="DIRP" evidence="5">
    <location>
        <begin position="21"/>
        <end position="129"/>
    </location>
</feature>
<dbReference type="PANTHER" id="PTHR21689:SF2">
    <property type="entry name" value="PROTEIN LIN-9 HOMOLOG"/>
    <property type="match status" value="1"/>
</dbReference>
<evidence type="ECO:0000256" key="1">
    <source>
        <dbReference type="ARBA" id="ARBA00004123"/>
    </source>
</evidence>
<comment type="similarity">
    <text evidence="2">Belongs to the lin-9 family.</text>
</comment>
<evidence type="ECO:0000259" key="5">
    <source>
        <dbReference type="SMART" id="SM01135"/>
    </source>
</evidence>
<feature type="non-terminal residue" evidence="6">
    <location>
        <position position="1"/>
    </location>
</feature>
<organism evidence="6 7">
    <name type="scientific">Drosophila busckii</name>
    <name type="common">Fruit fly</name>
    <dbReference type="NCBI Taxonomy" id="30019"/>
    <lineage>
        <taxon>Eukaryota</taxon>
        <taxon>Metazoa</taxon>
        <taxon>Ecdysozoa</taxon>
        <taxon>Arthropoda</taxon>
        <taxon>Hexapoda</taxon>
        <taxon>Insecta</taxon>
        <taxon>Pterygota</taxon>
        <taxon>Neoptera</taxon>
        <taxon>Endopterygota</taxon>
        <taxon>Diptera</taxon>
        <taxon>Brachycera</taxon>
        <taxon>Muscomorpha</taxon>
        <taxon>Ephydroidea</taxon>
        <taxon>Drosophilidae</taxon>
        <taxon>Drosophila</taxon>
    </lineage>
</organism>
<dbReference type="GO" id="GO:0005654">
    <property type="term" value="C:nucleoplasm"/>
    <property type="evidence" value="ECO:0007669"/>
    <property type="project" value="TreeGrafter"/>
</dbReference>
<protein>
    <submittedName>
        <fullName evidence="6">Aly</fullName>
    </submittedName>
</protein>
<dbReference type="AlphaFoldDB" id="A0A0M4EMR3"/>
<dbReference type="PANTHER" id="PTHR21689">
    <property type="entry name" value="LIN-9"/>
    <property type="match status" value="1"/>
</dbReference>
<feature type="coiled-coil region" evidence="4">
    <location>
        <begin position="75"/>
        <end position="102"/>
    </location>
</feature>
<keyword evidence="3" id="KW-0539">Nucleus</keyword>
<accession>A0A0M4EMR3</accession>
<dbReference type="InterPro" id="IPR010561">
    <property type="entry name" value="LIN-9/ALY1"/>
</dbReference>
<evidence type="ECO:0000256" key="2">
    <source>
        <dbReference type="ARBA" id="ARBA00006732"/>
    </source>
</evidence>
<dbReference type="InterPro" id="IPR033471">
    <property type="entry name" value="DIRP"/>
</dbReference>
<dbReference type="STRING" id="30019.A0A0M4EMR3"/>
<dbReference type="GO" id="GO:0003677">
    <property type="term" value="F:DNA binding"/>
    <property type="evidence" value="ECO:0007669"/>
    <property type="project" value="TreeGrafter"/>
</dbReference>
<evidence type="ECO:0000313" key="6">
    <source>
        <dbReference type="EMBL" id="ALC45047.1"/>
    </source>
</evidence>
<evidence type="ECO:0000313" key="7">
    <source>
        <dbReference type="Proteomes" id="UP000494163"/>
    </source>
</evidence>
<gene>
    <name evidence="6" type="ORF">Dbus_chr3Lg2213</name>
</gene>
<dbReference type="GO" id="GO:0051726">
    <property type="term" value="P:regulation of cell cycle"/>
    <property type="evidence" value="ECO:0007669"/>
    <property type="project" value="TreeGrafter"/>
</dbReference>
<dbReference type="Pfam" id="PF06584">
    <property type="entry name" value="DIRP"/>
    <property type="match status" value="1"/>
</dbReference>
<reference evidence="6 7" key="1">
    <citation type="submission" date="2015-08" db="EMBL/GenBank/DDBJ databases">
        <title>Ancestral chromatin configuration constrains chromatin evolution on differentiating sex chromosomes in Drosophila.</title>
        <authorList>
            <person name="Zhou Q."/>
            <person name="Bachtrog D."/>
        </authorList>
    </citation>
    <scope>NUCLEOTIDE SEQUENCE [LARGE SCALE GENOMIC DNA]</scope>
    <source>
        <tissue evidence="6">Whole larvae</tissue>
    </source>
</reference>
<feature type="non-terminal residue" evidence="6">
    <location>
        <position position="407"/>
    </location>
</feature>
<evidence type="ECO:0000256" key="3">
    <source>
        <dbReference type="ARBA" id="ARBA00023242"/>
    </source>
</evidence>
<dbReference type="OMA" id="KEEMIPP"/>
<proteinExistence type="inferred from homology"/>
<keyword evidence="4" id="KW-0175">Coiled coil</keyword>
<dbReference type="EMBL" id="CP012525">
    <property type="protein sequence ID" value="ALC45047.1"/>
    <property type="molecule type" value="Genomic_DNA"/>
</dbReference>
<dbReference type="Proteomes" id="UP000494163">
    <property type="component" value="Chromosome 3L"/>
</dbReference>
<dbReference type="GO" id="GO:0017053">
    <property type="term" value="C:transcription repressor complex"/>
    <property type="evidence" value="ECO:0007669"/>
    <property type="project" value="InterPro"/>
</dbReference>
<sequence length="407" mass="47031">QRVYKYLKQPYCQRWIWCEFMESFVDKALLACAYDIHSYMHACFPQLQTRQLPRRAWQLIRRSMGKARRFSPAFIDAERIELERLRCLLRQLQQRSFNLEQDGELLALMPKFVPQALAVDTKVISLLHLPLLSLYKGCIVDFDPKDSSYLVKFDYNGQQMLLRLPDCLLCTLHEGKTLPLASIMQKSDDSDPAQLSSFESSIGSSEQLLDALLKLQKLLQVKRKTVDDMASMNEELEASGMQLPARRETRLTPQREKLQRRYATNMIMLHRVNVDILEPLHVVHTHLSEHESNAQHRKHVSRNELYENCRTLAELDLKAASLKPESEATRELVLRLQTLLYLCSELGNGNNVELDAIMDDFLSNLLDSYPSQLRDAIGGIIGLLQPLREHIVTLSRKEAERCEVVLQ</sequence>
<name>A0A0M4EMR3_DROBS</name>
<dbReference type="OrthoDB" id="2339771at2759"/>
<keyword evidence="7" id="KW-1185">Reference proteome</keyword>
<comment type="subcellular location">
    <subcellularLocation>
        <location evidence="1">Nucleus</location>
    </subcellularLocation>
</comment>
<dbReference type="InterPro" id="IPR045831">
    <property type="entry name" value="LIN9_C"/>
</dbReference>
<dbReference type="GO" id="GO:0006357">
    <property type="term" value="P:regulation of transcription by RNA polymerase II"/>
    <property type="evidence" value="ECO:0007669"/>
    <property type="project" value="TreeGrafter"/>
</dbReference>
<dbReference type="Pfam" id="PF19438">
    <property type="entry name" value="LIN9_C"/>
    <property type="match status" value="1"/>
</dbReference>
<dbReference type="GO" id="GO:0006351">
    <property type="term" value="P:DNA-templated transcription"/>
    <property type="evidence" value="ECO:0007669"/>
    <property type="project" value="InterPro"/>
</dbReference>
<dbReference type="SMART" id="SM01135">
    <property type="entry name" value="DIRP"/>
    <property type="match status" value="1"/>
</dbReference>
<evidence type="ECO:0000256" key="4">
    <source>
        <dbReference type="SAM" id="Coils"/>
    </source>
</evidence>